<protein>
    <submittedName>
        <fullName evidence="2">Uncharacterized protein</fullName>
    </submittedName>
</protein>
<gene>
    <name evidence="2" type="ORF">GFSPODELE1_LOCUS6411</name>
</gene>
<organism evidence="2 3">
    <name type="scientific">Somion occarium</name>
    <dbReference type="NCBI Taxonomy" id="3059160"/>
    <lineage>
        <taxon>Eukaryota</taxon>
        <taxon>Fungi</taxon>
        <taxon>Dikarya</taxon>
        <taxon>Basidiomycota</taxon>
        <taxon>Agaricomycotina</taxon>
        <taxon>Agaricomycetes</taxon>
        <taxon>Polyporales</taxon>
        <taxon>Cerrenaceae</taxon>
        <taxon>Somion</taxon>
    </lineage>
</organism>
<keyword evidence="3" id="KW-1185">Reference proteome</keyword>
<name>A0ABP1DKL4_9APHY</name>
<evidence type="ECO:0000313" key="2">
    <source>
        <dbReference type="EMBL" id="CAL1707519.1"/>
    </source>
</evidence>
<reference evidence="3" key="1">
    <citation type="submission" date="2024-04" db="EMBL/GenBank/DDBJ databases">
        <authorList>
            <person name="Shaw F."/>
            <person name="Minotto A."/>
        </authorList>
    </citation>
    <scope>NUCLEOTIDE SEQUENCE [LARGE SCALE GENOMIC DNA]</scope>
</reference>
<evidence type="ECO:0000256" key="1">
    <source>
        <dbReference type="SAM" id="MobiDB-lite"/>
    </source>
</evidence>
<feature type="region of interest" description="Disordered" evidence="1">
    <location>
        <begin position="193"/>
        <end position="222"/>
    </location>
</feature>
<feature type="compositionally biased region" description="Low complexity" evidence="1">
    <location>
        <begin position="201"/>
        <end position="219"/>
    </location>
</feature>
<sequence>MTVKPHLYTSPKNLAVSLSSLEPHTKFYKGSQPMAIPPYTLEDVWDLFEDQFARCTWVIPIRGTPPWPDCTAAAILQEYSEGPCESAQDSSAAVLTSSEIIWTRDALRSFWSFLLQLREVQSLGPISLSFHAAPVTHIDAKVTDGTSSITTGRRPSAPTLLDTDHIKVYHDARYAVHLRNVLRAWSHTYNQPVTGPGNNKASTQSELAAASASAGSSSDKGSEAKVRLLKNVRLVLLDEQCQGILTC</sequence>
<proteinExistence type="predicted"/>
<dbReference type="EMBL" id="OZ037947">
    <property type="protein sequence ID" value="CAL1707519.1"/>
    <property type="molecule type" value="Genomic_DNA"/>
</dbReference>
<dbReference type="Proteomes" id="UP001497453">
    <property type="component" value="Chromosome 4"/>
</dbReference>
<evidence type="ECO:0000313" key="3">
    <source>
        <dbReference type="Proteomes" id="UP001497453"/>
    </source>
</evidence>
<accession>A0ABP1DKL4</accession>